<dbReference type="PROSITE" id="PS01031">
    <property type="entry name" value="SHSP"/>
    <property type="match status" value="1"/>
</dbReference>
<dbReference type="InterPro" id="IPR008978">
    <property type="entry name" value="HSP20-like_chaperone"/>
</dbReference>
<dbReference type="Gene3D" id="2.60.40.790">
    <property type="match status" value="1"/>
</dbReference>
<dbReference type="SUPFAM" id="SSF49764">
    <property type="entry name" value="HSP20-like chaperones"/>
    <property type="match status" value="1"/>
</dbReference>
<gene>
    <name evidence="4" type="ORF">DXN05_11295</name>
</gene>
<sequence length="142" mass="16425">MTLVKHNYRNFGNLFDEIFNGAFPANWNKDQQYYAIPPVNISETTEAYQLQLLAPGLNKEDFKVNVEKGLLTISYDKKSEQVKEGEKTHRREFGFNSFKRSFNVDDQVNVEGIEARYENGVLYLTLPKKEEVKVSPKAITIQ</sequence>
<evidence type="ECO:0000313" key="5">
    <source>
        <dbReference type="Proteomes" id="UP000261284"/>
    </source>
</evidence>
<evidence type="ECO:0000313" key="4">
    <source>
        <dbReference type="EMBL" id="RFM28107.1"/>
    </source>
</evidence>
<evidence type="ECO:0000259" key="3">
    <source>
        <dbReference type="PROSITE" id="PS01031"/>
    </source>
</evidence>
<dbReference type="PANTHER" id="PTHR11527">
    <property type="entry name" value="HEAT-SHOCK PROTEIN 20 FAMILY MEMBER"/>
    <property type="match status" value="1"/>
</dbReference>
<dbReference type="RefSeq" id="WP_116847353.1">
    <property type="nucleotide sequence ID" value="NZ_QTJU01000003.1"/>
</dbReference>
<feature type="domain" description="SHSP" evidence="3">
    <location>
        <begin position="30"/>
        <end position="142"/>
    </location>
</feature>
<evidence type="ECO:0000256" key="2">
    <source>
        <dbReference type="RuleBase" id="RU003616"/>
    </source>
</evidence>
<keyword evidence="5" id="KW-1185">Reference proteome</keyword>
<dbReference type="InterPro" id="IPR002068">
    <property type="entry name" value="A-crystallin/Hsp20_dom"/>
</dbReference>
<name>A0A3E1NJJ1_9BACT</name>
<dbReference type="EMBL" id="QTJU01000003">
    <property type="protein sequence ID" value="RFM28107.1"/>
    <property type="molecule type" value="Genomic_DNA"/>
</dbReference>
<dbReference type="AlphaFoldDB" id="A0A3E1NJJ1"/>
<comment type="similarity">
    <text evidence="1 2">Belongs to the small heat shock protein (HSP20) family.</text>
</comment>
<organism evidence="4 5">
    <name type="scientific">Deminuibacter soli</name>
    <dbReference type="NCBI Taxonomy" id="2291815"/>
    <lineage>
        <taxon>Bacteria</taxon>
        <taxon>Pseudomonadati</taxon>
        <taxon>Bacteroidota</taxon>
        <taxon>Chitinophagia</taxon>
        <taxon>Chitinophagales</taxon>
        <taxon>Chitinophagaceae</taxon>
        <taxon>Deminuibacter</taxon>
    </lineage>
</organism>
<dbReference type="CDD" id="cd06464">
    <property type="entry name" value="ACD_sHsps-like"/>
    <property type="match status" value="1"/>
</dbReference>
<protein>
    <submittedName>
        <fullName evidence="4">Hsp20/alpha crystallin family protein</fullName>
    </submittedName>
</protein>
<proteinExistence type="inferred from homology"/>
<dbReference type="Pfam" id="PF00011">
    <property type="entry name" value="HSP20"/>
    <property type="match status" value="1"/>
</dbReference>
<dbReference type="OrthoDB" id="9814487at2"/>
<reference evidence="4 5" key="1">
    <citation type="submission" date="2018-08" db="EMBL/GenBank/DDBJ databases">
        <title>Chitinophagaceae sp. K23C18032701, a novel bacterium isolated from forest soil.</title>
        <authorList>
            <person name="Wang C."/>
        </authorList>
    </citation>
    <scope>NUCLEOTIDE SEQUENCE [LARGE SCALE GENOMIC DNA]</scope>
    <source>
        <strain evidence="4 5">K23C18032701</strain>
    </source>
</reference>
<accession>A0A3E1NJJ1</accession>
<dbReference type="InterPro" id="IPR031107">
    <property type="entry name" value="Small_HSP"/>
</dbReference>
<dbReference type="Proteomes" id="UP000261284">
    <property type="component" value="Unassembled WGS sequence"/>
</dbReference>
<comment type="caution">
    <text evidence="4">The sequence shown here is derived from an EMBL/GenBank/DDBJ whole genome shotgun (WGS) entry which is preliminary data.</text>
</comment>
<evidence type="ECO:0000256" key="1">
    <source>
        <dbReference type="PROSITE-ProRule" id="PRU00285"/>
    </source>
</evidence>